<reference evidence="2 3" key="1">
    <citation type="submission" date="2014-03" db="EMBL/GenBank/DDBJ databases">
        <title>Complete genome sequence of Pseudomonas stutzeri 19SMN4.</title>
        <authorList>
            <person name="Brunet-Galmes I."/>
            <person name="Nogales B."/>
            <person name="Busquets A."/>
            <person name="Pena A."/>
            <person name="Gomila M."/>
            <person name="Garcia-Valdes E."/>
            <person name="Lalucat J."/>
            <person name="Bennasar A."/>
            <person name="Bosch R."/>
        </authorList>
    </citation>
    <scope>NUCLEOTIDE SEQUENCE [LARGE SCALE GENOMIC DNA]</scope>
    <source>
        <strain evidence="2 3">19SMN4</strain>
    </source>
</reference>
<gene>
    <name evidence="2" type="ORF">UIB01_08530</name>
</gene>
<accession>A0A023WS70</accession>
<sequence length="64" mass="6865">MSESRWKPGFERAAGPLATISREPGQARKGAAAAVTLCAGVWLVGFTSITTILFVFLLFLFDCS</sequence>
<evidence type="ECO:0000313" key="3">
    <source>
        <dbReference type="Proteomes" id="UP000025238"/>
    </source>
</evidence>
<dbReference type="PATRIC" id="fig|316.97.peg.1711"/>
<keyword evidence="1" id="KW-0472">Membrane</keyword>
<keyword evidence="1" id="KW-1133">Transmembrane helix</keyword>
<organism evidence="2 3">
    <name type="scientific">Stutzerimonas stutzeri</name>
    <name type="common">Pseudomonas stutzeri</name>
    <dbReference type="NCBI Taxonomy" id="316"/>
    <lineage>
        <taxon>Bacteria</taxon>
        <taxon>Pseudomonadati</taxon>
        <taxon>Pseudomonadota</taxon>
        <taxon>Gammaproteobacteria</taxon>
        <taxon>Pseudomonadales</taxon>
        <taxon>Pseudomonadaceae</taxon>
        <taxon>Stutzerimonas</taxon>
    </lineage>
</organism>
<proteinExistence type="predicted"/>
<protein>
    <submittedName>
        <fullName evidence="2">Uncharacterized protein</fullName>
    </submittedName>
</protein>
<evidence type="ECO:0000256" key="1">
    <source>
        <dbReference type="SAM" id="Phobius"/>
    </source>
</evidence>
<dbReference type="EMBL" id="CP007509">
    <property type="protein sequence ID" value="AHY42530.1"/>
    <property type="molecule type" value="Genomic_DNA"/>
</dbReference>
<evidence type="ECO:0000313" key="2">
    <source>
        <dbReference type="EMBL" id="AHY42530.1"/>
    </source>
</evidence>
<dbReference type="AlphaFoldDB" id="A0A023WS70"/>
<name>A0A023WS70_STUST</name>
<keyword evidence="1" id="KW-0812">Transmembrane</keyword>
<dbReference type="KEGG" id="pstu:UIB01_08530"/>
<feature type="transmembrane region" description="Helical" evidence="1">
    <location>
        <begin position="31"/>
        <end position="61"/>
    </location>
</feature>
<dbReference type="Proteomes" id="UP000025238">
    <property type="component" value="Chromosome"/>
</dbReference>